<keyword evidence="1 4" id="KW-0349">Heme</keyword>
<dbReference type="InterPro" id="IPR009056">
    <property type="entry name" value="Cyt_c-like_dom"/>
</dbReference>
<dbReference type="SUPFAM" id="SSF46626">
    <property type="entry name" value="Cytochrome c"/>
    <property type="match status" value="1"/>
</dbReference>
<organism evidence="7 8">
    <name type="scientific">Novosphingobium ovatum</name>
    <dbReference type="NCBI Taxonomy" id="1908523"/>
    <lineage>
        <taxon>Bacteria</taxon>
        <taxon>Pseudomonadati</taxon>
        <taxon>Pseudomonadota</taxon>
        <taxon>Alphaproteobacteria</taxon>
        <taxon>Sphingomonadales</taxon>
        <taxon>Sphingomonadaceae</taxon>
        <taxon>Novosphingobium</taxon>
    </lineage>
</organism>
<dbReference type="Pfam" id="PF13442">
    <property type="entry name" value="Cytochrome_CBB3"/>
    <property type="match status" value="1"/>
</dbReference>
<dbReference type="InterPro" id="IPR036909">
    <property type="entry name" value="Cyt_c-like_dom_sf"/>
</dbReference>
<dbReference type="RefSeq" id="WP_161720108.1">
    <property type="nucleotide sequence ID" value="NZ_JAAAPO010000006.1"/>
</dbReference>
<evidence type="ECO:0000259" key="6">
    <source>
        <dbReference type="PROSITE" id="PS51007"/>
    </source>
</evidence>
<comment type="caution">
    <text evidence="7">The sequence shown here is derived from an EMBL/GenBank/DDBJ whole genome shotgun (WGS) entry which is preliminary data.</text>
</comment>
<accession>A0ABW9XGQ9</accession>
<name>A0ABW9XGQ9_9SPHN</name>
<evidence type="ECO:0000256" key="5">
    <source>
        <dbReference type="SAM" id="SignalP"/>
    </source>
</evidence>
<gene>
    <name evidence="7" type="ORF">GTZ99_14385</name>
</gene>
<evidence type="ECO:0000256" key="2">
    <source>
        <dbReference type="ARBA" id="ARBA00022723"/>
    </source>
</evidence>
<evidence type="ECO:0000256" key="1">
    <source>
        <dbReference type="ARBA" id="ARBA00022617"/>
    </source>
</evidence>
<keyword evidence="2 4" id="KW-0479">Metal-binding</keyword>
<proteinExistence type="predicted"/>
<feature type="signal peptide" evidence="5">
    <location>
        <begin position="1"/>
        <end position="18"/>
    </location>
</feature>
<dbReference type="Proteomes" id="UP000753724">
    <property type="component" value="Unassembled WGS sequence"/>
</dbReference>
<keyword evidence="8" id="KW-1185">Reference proteome</keyword>
<keyword evidence="3 4" id="KW-0408">Iron</keyword>
<protein>
    <submittedName>
        <fullName evidence="7">C-type cytochrome</fullName>
    </submittedName>
</protein>
<evidence type="ECO:0000256" key="4">
    <source>
        <dbReference type="PROSITE-ProRule" id="PRU00433"/>
    </source>
</evidence>
<evidence type="ECO:0000313" key="8">
    <source>
        <dbReference type="Proteomes" id="UP000753724"/>
    </source>
</evidence>
<keyword evidence="5" id="KW-0732">Signal</keyword>
<sequence>MKRLILIAGLVATAPAQAAPAKPAPQLVADGLRLYTYHCAPCHGEGPGHPGTAALQRKYDGQMPALLADRRDLDGDMLRYFIRNGVNAMPYFRKTEISDAQIAAIAAYLARPRK</sequence>
<dbReference type="Gene3D" id="1.10.760.10">
    <property type="entry name" value="Cytochrome c-like domain"/>
    <property type="match status" value="1"/>
</dbReference>
<feature type="domain" description="Cytochrome c" evidence="6">
    <location>
        <begin position="26"/>
        <end position="113"/>
    </location>
</feature>
<evidence type="ECO:0000256" key="3">
    <source>
        <dbReference type="ARBA" id="ARBA00023004"/>
    </source>
</evidence>
<dbReference type="EMBL" id="JAAAPO010000006">
    <property type="protein sequence ID" value="NBC37740.1"/>
    <property type="molecule type" value="Genomic_DNA"/>
</dbReference>
<reference evidence="8" key="1">
    <citation type="submission" date="2020-01" db="EMBL/GenBank/DDBJ databases">
        <title>Sphingomonas sp. strain CSW-10.</title>
        <authorList>
            <person name="Chen W.-M."/>
        </authorList>
    </citation>
    <scope>NUCLEOTIDE SEQUENCE [LARGE SCALE GENOMIC DNA]</scope>
    <source>
        <strain evidence="8">FSY-8</strain>
    </source>
</reference>
<feature type="chain" id="PRO_5045499774" evidence="5">
    <location>
        <begin position="19"/>
        <end position="114"/>
    </location>
</feature>
<dbReference type="PROSITE" id="PS51007">
    <property type="entry name" value="CYTC"/>
    <property type="match status" value="1"/>
</dbReference>
<evidence type="ECO:0000313" key="7">
    <source>
        <dbReference type="EMBL" id="NBC37740.1"/>
    </source>
</evidence>